<feature type="coiled-coil region" evidence="1">
    <location>
        <begin position="17"/>
        <end position="51"/>
    </location>
</feature>
<dbReference type="EMBL" id="CP042806">
    <property type="protein sequence ID" value="QEE29346.1"/>
    <property type="molecule type" value="Genomic_DNA"/>
</dbReference>
<evidence type="ECO:0000256" key="1">
    <source>
        <dbReference type="SAM" id="Coils"/>
    </source>
</evidence>
<accession>A0A5B9EH09</accession>
<gene>
    <name evidence="2" type="ORF">FTW19_15910</name>
</gene>
<proteinExistence type="predicted"/>
<reference evidence="2 3" key="1">
    <citation type="submission" date="2019-08" db="EMBL/GenBank/DDBJ databases">
        <title>Complete genome sequence of Terriglobus albidus strain ORNL.</title>
        <authorList>
            <person name="Podar M."/>
        </authorList>
    </citation>
    <scope>NUCLEOTIDE SEQUENCE [LARGE SCALE GENOMIC DNA]</scope>
    <source>
        <strain evidence="2 3">ORNL</strain>
    </source>
</reference>
<dbReference type="Proteomes" id="UP000321820">
    <property type="component" value="Chromosome"/>
</dbReference>
<keyword evidence="3" id="KW-1185">Reference proteome</keyword>
<keyword evidence="1" id="KW-0175">Coiled coil</keyword>
<sequence length="153" mass="17684">MELARAALLLRVAETEAEKAEGVLQQAFMRRQQIEQNIRTIQSRRDVLKKNAQDALSVGDSEQWILSSSESAFTDQKERQLNEDLVRANERIRVAQEAMLVQQQKLEQMKSLYREAMRTRAAEEDLRAQKAADEFFLIKQHAAKKKIAKETLI</sequence>
<name>A0A5B9EH09_9BACT</name>
<dbReference type="AlphaFoldDB" id="A0A5B9EH09"/>
<dbReference type="KEGG" id="talb:FTW19_15910"/>
<protein>
    <recommendedName>
        <fullName evidence="4">Flagellar FliJ protein</fullName>
    </recommendedName>
</protein>
<evidence type="ECO:0000313" key="2">
    <source>
        <dbReference type="EMBL" id="QEE29346.1"/>
    </source>
</evidence>
<organism evidence="2 3">
    <name type="scientific">Terriglobus albidus</name>
    <dbReference type="NCBI Taxonomy" id="1592106"/>
    <lineage>
        <taxon>Bacteria</taxon>
        <taxon>Pseudomonadati</taxon>
        <taxon>Acidobacteriota</taxon>
        <taxon>Terriglobia</taxon>
        <taxon>Terriglobales</taxon>
        <taxon>Acidobacteriaceae</taxon>
        <taxon>Terriglobus</taxon>
    </lineage>
</organism>
<evidence type="ECO:0008006" key="4">
    <source>
        <dbReference type="Google" id="ProtNLM"/>
    </source>
</evidence>
<dbReference type="RefSeq" id="WP_147648539.1">
    <property type="nucleotide sequence ID" value="NZ_CP042806.1"/>
</dbReference>
<evidence type="ECO:0000313" key="3">
    <source>
        <dbReference type="Proteomes" id="UP000321820"/>
    </source>
</evidence>